<keyword evidence="3" id="KW-1133">Transmembrane helix</keyword>
<comment type="similarity">
    <text evidence="1">Belongs to the thioester dehydratase family. FabZ subfamily.</text>
</comment>
<keyword evidence="3" id="KW-0812">Transmembrane</keyword>
<dbReference type="EMBL" id="VBZC01000004">
    <property type="protein sequence ID" value="TLS47431.1"/>
    <property type="molecule type" value="Genomic_DNA"/>
</dbReference>
<dbReference type="Pfam" id="PF22818">
    <property type="entry name" value="ApeI-like"/>
    <property type="match status" value="1"/>
</dbReference>
<dbReference type="Proteomes" id="UP000305906">
    <property type="component" value="Unassembled WGS sequence"/>
</dbReference>
<evidence type="ECO:0000313" key="6">
    <source>
        <dbReference type="Proteomes" id="UP000305906"/>
    </source>
</evidence>
<evidence type="ECO:0000256" key="1">
    <source>
        <dbReference type="ARBA" id="ARBA00009174"/>
    </source>
</evidence>
<dbReference type="InterPro" id="IPR013114">
    <property type="entry name" value="FabA_FabZ"/>
</dbReference>
<proteinExistence type="inferred from homology"/>
<keyword evidence="2" id="KW-0456">Lyase</keyword>
<dbReference type="InterPro" id="IPR029069">
    <property type="entry name" value="HotDog_dom_sf"/>
</dbReference>
<evidence type="ECO:0000259" key="4">
    <source>
        <dbReference type="Pfam" id="PF22818"/>
    </source>
</evidence>
<dbReference type="SUPFAM" id="SSF54637">
    <property type="entry name" value="Thioesterase/thiol ester dehydrase-isomerase"/>
    <property type="match status" value="1"/>
</dbReference>
<feature type="transmembrane region" description="Helical" evidence="3">
    <location>
        <begin position="51"/>
        <end position="76"/>
    </location>
</feature>
<reference evidence="5 6" key="1">
    <citation type="submission" date="2019-05" db="EMBL/GenBank/DDBJ databases">
        <title>Streptomyces sp. NEAU-C151, a novel actinomycete isolated from soil.</title>
        <authorList>
            <person name="Han L."/>
            <person name="Jiang H."/>
        </authorList>
    </citation>
    <scope>NUCLEOTIDE SEQUENCE [LARGE SCALE GENOMIC DNA]</scope>
    <source>
        <strain evidence="5 6">NEAU-C151</strain>
    </source>
</reference>
<feature type="domain" description="ApeI dehydratase-like" evidence="4">
    <location>
        <begin position="33"/>
        <end position="117"/>
    </location>
</feature>
<protein>
    <submittedName>
        <fullName evidence="5">Hydroxymyristoyl-ACP dehydratase</fullName>
    </submittedName>
</protein>
<keyword evidence="6" id="KW-1185">Reference proteome</keyword>
<dbReference type="GO" id="GO:0016829">
    <property type="term" value="F:lyase activity"/>
    <property type="evidence" value="ECO:0007669"/>
    <property type="project" value="UniProtKB-KW"/>
</dbReference>
<name>A0A5R9FVF1_9ACTN</name>
<accession>A0A5R9FVF1</accession>
<dbReference type="AlphaFoldDB" id="A0A5R9FVF1"/>
<dbReference type="Gene3D" id="3.10.129.10">
    <property type="entry name" value="Hotdog Thioesterase"/>
    <property type="match status" value="1"/>
</dbReference>
<evidence type="ECO:0000313" key="5">
    <source>
        <dbReference type="EMBL" id="TLS47431.1"/>
    </source>
</evidence>
<gene>
    <name evidence="5" type="ORF">FE633_04780</name>
</gene>
<evidence type="ECO:0000256" key="2">
    <source>
        <dbReference type="ARBA" id="ARBA00023239"/>
    </source>
</evidence>
<organism evidence="5 6">
    <name type="scientific">Streptomyces montanus</name>
    <dbReference type="NCBI Taxonomy" id="2580423"/>
    <lineage>
        <taxon>Bacteria</taxon>
        <taxon>Bacillati</taxon>
        <taxon>Actinomycetota</taxon>
        <taxon>Actinomycetes</taxon>
        <taxon>Kitasatosporales</taxon>
        <taxon>Streptomycetaceae</taxon>
        <taxon>Streptomyces</taxon>
    </lineage>
</organism>
<sequence>MSGVVTPQVTGHPVHAALSGVRVRPGVDAVALRNIPNTLEVFATHFPRFPILPGVLLVATAVDVAVLAAPPAAYGWRLKEATRVRWRRPVRPGDQVSIHAELTGRDGDDTIHFKITAEVAGTPVATIRTLTVVRRPSAPATATDSLKEQR</sequence>
<dbReference type="PANTHER" id="PTHR30272">
    <property type="entry name" value="3-HYDROXYACYL-[ACYL-CARRIER-PROTEIN] DEHYDRATASE"/>
    <property type="match status" value="1"/>
</dbReference>
<evidence type="ECO:0000256" key="3">
    <source>
        <dbReference type="SAM" id="Phobius"/>
    </source>
</evidence>
<comment type="caution">
    <text evidence="5">The sequence shown here is derived from an EMBL/GenBank/DDBJ whole genome shotgun (WGS) entry which is preliminary data.</text>
</comment>
<dbReference type="InterPro" id="IPR054545">
    <property type="entry name" value="ApeI-like"/>
</dbReference>
<dbReference type="PANTHER" id="PTHR30272:SF1">
    <property type="entry name" value="3-HYDROXYACYL-[ACYL-CARRIER-PROTEIN] DEHYDRATASE"/>
    <property type="match status" value="1"/>
</dbReference>
<keyword evidence="3" id="KW-0472">Membrane</keyword>